<proteinExistence type="predicted"/>
<organism evidence="2 3">
    <name type="scientific">Endozoicomonas elysicola</name>
    <dbReference type="NCBI Taxonomy" id="305900"/>
    <lineage>
        <taxon>Bacteria</taxon>
        <taxon>Pseudomonadati</taxon>
        <taxon>Pseudomonadota</taxon>
        <taxon>Gammaproteobacteria</taxon>
        <taxon>Oceanospirillales</taxon>
        <taxon>Endozoicomonadaceae</taxon>
        <taxon>Endozoicomonas</taxon>
    </lineage>
</organism>
<dbReference type="eggNOG" id="COG1403">
    <property type="taxonomic scope" value="Bacteria"/>
</dbReference>
<protein>
    <recommendedName>
        <fullName evidence="1">HNH domain-containing protein</fullName>
    </recommendedName>
</protein>
<dbReference type="GO" id="GO:0003676">
    <property type="term" value="F:nucleic acid binding"/>
    <property type="evidence" value="ECO:0007669"/>
    <property type="project" value="InterPro"/>
</dbReference>
<name>A0A081K843_9GAMM</name>
<dbReference type="RefSeq" id="WP_020581130.1">
    <property type="nucleotide sequence ID" value="NZ_JOJP01000001.1"/>
</dbReference>
<dbReference type="STRING" id="305900.GV64_05855"/>
<evidence type="ECO:0000313" key="2">
    <source>
        <dbReference type="EMBL" id="KEI70319.1"/>
    </source>
</evidence>
<evidence type="ECO:0000259" key="1">
    <source>
        <dbReference type="Pfam" id="PF01844"/>
    </source>
</evidence>
<accession>A0A081K843</accession>
<dbReference type="GO" id="GO:0004519">
    <property type="term" value="F:endonuclease activity"/>
    <property type="evidence" value="ECO:0007669"/>
    <property type="project" value="InterPro"/>
</dbReference>
<gene>
    <name evidence="2" type="ORF">GV64_05855</name>
</gene>
<dbReference type="Pfam" id="PF01844">
    <property type="entry name" value="HNH"/>
    <property type="match status" value="1"/>
</dbReference>
<dbReference type="AlphaFoldDB" id="A0A081K843"/>
<dbReference type="InterPro" id="IPR002711">
    <property type="entry name" value="HNH"/>
</dbReference>
<evidence type="ECO:0000313" key="3">
    <source>
        <dbReference type="Proteomes" id="UP000027997"/>
    </source>
</evidence>
<sequence length="209" mass="24074">MSSRILEAYQLTASEKKIIDTHFSTHKDWEKSVFEGIKENLVNDLRIKQNNKCCYCRNELGYDIKAVDIEHILPKSKYEKFTFHTKNLALSCPGCNTSKGSKEVLKSPIKKYPRTGTNIIIVHAHFDNYESSIEIHSGSIYEGLDEKGCETIKQCKLYRLKRVHKKARKNLSNSSPIQQLVESLRTASDADKQLFINQMREMTNQFQGP</sequence>
<dbReference type="GO" id="GO:0008270">
    <property type="term" value="F:zinc ion binding"/>
    <property type="evidence" value="ECO:0007669"/>
    <property type="project" value="InterPro"/>
</dbReference>
<dbReference type="Proteomes" id="UP000027997">
    <property type="component" value="Unassembled WGS sequence"/>
</dbReference>
<keyword evidence="3" id="KW-1185">Reference proteome</keyword>
<comment type="caution">
    <text evidence="2">The sequence shown here is derived from an EMBL/GenBank/DDBJ whole genome shotgun (WGS) entry which is preliminary data.</text>
</comment>
<dbReference type="EMBL" id="JOJP01000001">
    <property type="protein sequence ID" value="KEI70319.1"/>
    <property type="molecule type" value="Genomic_DNA"/>
</dbReference>
<reference evidence="2 3" key="1">
    <citation type="submission" date="2014-06" db="EMBL/GenBank/DDBJ databases">
        <title>Whole Genome Sequences of Three Symbiotic Endozoicomonas Bacteria.</title>
        <authorList>
            <person name="Neave M.J."/>
            <person name="Apprill A."/>
            <person name="Voolstra C.R."/>
        </authorList>
    </citation>
    <scope>NUCLEOTIDE SEQUENCE [LARGE SCALE GENOMIC DNA]</scope>
    <source>
        <strain evidence="2 3">DSM 22380</strain>
    </source>
</reference>
<feature type="domain" description="HNH" evidence="1">
    <location>
        <begin position="53"/>
        <end position="101"/>
    </location>
</feature>
<dbReference type="Gene3D" id="1.10.30.50">
    <property type="match status" value="1"/>
</dbReference>